<dbReference type="AlphaFoldDB" id="A0ABD5X459"/>
<keyword evidence="1" id="KW-0472">Membrane</keyword>
<organism evidence="2 3">
    <name type="scientific">Halovenus rubra</name>
    <dbReference type="NCBI Taxonomy" id="869890"/>
    <lineage>
        <taxon>Archaea</taxon>
        <taxon>Methanobacteriati</taxon>
        <taxon>Methanobacteriota</taxon>
        <taxon>Stenosarchaea group</taxon>
        <taxon>Halobacteria</taxon>
        <taxon>Halobacteriales</taxon>
        <taxon>Haloarculaceae</taxon>
        <taxon>Halovenus</taxon>
    </lineage>
</organism>
<keyword evidence="1" id="KW-0812">Transmembrane</keyword>
<comment type="caution">
    <text evidence="2">The sequence shown here is derived from an EMBL/GenBank/DDBJ whole genome shotgun (WGS) entry which is preliminary data.</text>
</comment>
<gene>
    <name evidence="2" type="ORF">ACFQJ7_08005</name>
</gene>
<feature type="transmembrane region" description="Helical" evidence="1">
    <location>
        <begin position="20"/>
        <end position="40"/>
    </location>
</feature>
<evidence type="ECO:0000313" key="3">
    <source>
        <dbReference type="Proteomes" id="UP001596414"/>
    </source>
</evidence>
<proteinExistence type="predicted"/>
<keyword evidence="1" id="KW-1133">Transmembrane helix</keyword>
<sequence>MADTSETHHESPSDRVRDHLLQLDHWTFLLALGLVSANVILTSRVVSASAASLLVIALCYDLYEFYRQ</sequence>
<evidence type="ECO:0000313" key="2">
    <source>
        <dbReference type="EMBL" id="MFC7125978.1"/>
    </source>
</evidence>
<dbReference type="EMBL" id="JBHSZQ010000012">
    <property type="protein sequence ID" value="MFC7125978.1"/>
    <property type="molecule type" value="Genomic_DNA"/>
</dbReference>
<evidence type="ECO:0000256" key="1">
    <source>
        <dbReference type="SAM" id="Phobius"/>
    </source>
</evidence>
<dbReference type="RefSeq" id="WP_267638971.1">
    <property type="nucleotide sequence ID" value="NZ_JAODIY010000046.1"/>
</dbReference>
<dbReference type="Proteomes" id="UP001596414">
    <property type="component" value="Unassembled WGS sequence"/>
</dbReference>
<reference evidence="2 3" key="1">
    <citation type="journal article" date="2014" name="Int. J. Syst. Evol. Microbiol.">
        <title>Complete genome sequence of Corynebacterium casei LMG S-19264T (=DSM 44701T), isolated from a smear-ripened cheese.</title>
        <authorList>
            <consortium name="US DOE Joint Genome Institute (JGI-PGF)"/>
            <person name="Walter F."/>
            <person name="Albersmeier A."/>
            <person name="Kalinowski J."/>
            <person name="Ruckert C."/>
        </authorList>
    </citation>
    <scope>NUCLEOTIDE SEQUENCE [LARGE SCALE GENOMIC DNA]</scope>
    <source>
        <strain evidence="2 3">CGMCC 4.7215</strain>
    </source>
</reference>
<protein>
    <submittedName>
        <fullName evidence="2">Uncharacterized protein</fullName>
    </submittedName>
</protein>
<accession>A0ABD5X459</accession>
<name>A0ABD5X459_9EURY</name>